<name>A0A927H1M6_9BACL</name>
<dbReference type="AlphaFoldDB" id="A0A927H1M6"/>
<keyword evidence="2" id="KW-1185">Reference proteome</keyword>
<gene>
    <name evidence="1" type="ORF">IDH45_20460</name>
</gene>
<dbReference type="EMBL" id="JACXJA010000028">
    <property type="protein sequence ID" value="MBD2864362.1"/>
    <property type="molecule type" value="Genomic_DNA"/>
</dbReference>
<proteinExistence type="predicted"/>
<evidence type="ECO:0000313" key="2">
    <source>
        <dbReference type="Proteomes" id="UP000639396"/>
    </source>
</evidence>
<protein>
    <submittedName>
        <fullName evidence="1">Uncharacterized protein</fullName>
    </submittedName>
</protein>
<accession>A0A927H1M6</accession>
<reference evidence="1" key="1">
    <citation type="submission" date="2020-09" db="EMBL/GenBank/DDBJ databases">
        <title>A novel bacterium of genus Paenibacillus, isolated from South China Sea.</title>
        <authorList>
            <person name="Huang H."/>
            <person name="Mo K."/>
            <person name="Hu Y."/>
        </authorList>
    </citation>
    <scope>NUCLEOTIDE SEQUENCE</scope>
    <source>
        <strain evidence="1">IB182363</strain>
    </source>
</reference>
<evidence type="ECO:0000313" key="1">
    <source>
        <dbReference type="EMBL" id="MBD2864362.1"/>
    </source>
</evidence>
<dbReference type="Proteomes" id="UP000639396">
    <property type="component" value="Unassembled WGS sequence"/>
</dbReference>
<organism evidence="1 2">
    <name type="scientific">Paenibacillus oceani</name>
    <dbReference type="NCBI Taxonomy" id="2772510"/>
    <lineage>
        <taxon>Bacteria</taxon>
        <taxon>Bacillati</taxon>
        <taxon>Bacillota</taxon>
        <taxon>Bacilli</taxon>
        <taxon>Bacillales</taxon>
        <taxon>Paenibacillaceae</taxon>
        <taxon>Paenibacillus</taxon>
    </lineage>
</organism>
<sequence length="68" mass="7846">MVYEKMKCEIGKINHPLTVCTKRSRDEILEAEACSDYIHMLVSRRIVKVLRLADVQCVFEARACTMSL</sequence>
<comment type="caution">
    <text evidence="1">The sequence shown here is derived from an EMBL/GenBank/DDBJ whole genome shotgun (WGS) entry which is preliminary data.</text>
</comment>